<dbReference type="PANTHER" id="PTHR42718:SF46">
    <property type="entry name" value="BLR6921 PROTEIN"/>
    <property type="match status" value="1"/>
</dbReference>
<dbReference type="GO" id="GO:0022857">
    <property type="term" value="F:transmembrane transporter activity"/>
    <property type="evidence" value="ECO:0007669"/>
    <property type="project" value="InterPro"/>
</dbReference>
<keyword evidence="10" id="KW-1185">Reference proteome</keyword>
<dbReference type="PRINTS" id="PR01036">
    <property type="entry name" value="TCRTETB"/>
</dbReference>
<feature type="transmembrane region" description="Helical" evidence="7">
    <location>
        <begin position="178"/>
        <end position="200"/>
    </location>
</feature>
<feature type="transmembrane region" description="Helical" evidence="7">
    <location>
        <begin position="117"/>
        <end position="138"/>
    </location>
</feature>
<feature type="transmembrane region" description="Helical" evidence="7">
    <location>
        <begin position="239"/>
        <end position="259"/>
    </location>
</feature>
<feature type="transmembrane region" description="Helical" evidence="7">
    <location>
        <begin position="368"/>
        <end position="387"/>
    </location>
</feature>
<reference evidence="10" key="1">
    <citation type="submission" date="2017-06" db="EMBL/GenBank/DDBJ databases">
        <authorList>
            <person name="Rodrigo-Torres L."/>
            <person name="Arahal R.D."/>
            <person name="Lucena T."/>
        </authorList>
    </citation>
    <scope>NUCLEOTIDE SEQUENCE [LARGE SCALE GENOMIC DNA]</scope>
    <source>
        <strain evidence="10">CECT 9192</strain>
    </source>
</reference>
<dbReference type="InterPro" id="IPR020846">
    <property type="entry name" value="MFS_dom"/>
</dbReference>
<dbReference type="InterPro" id="IPR011701">
    <property type="entry name" value="MFS"/>
</dbReference>
<evidence type="ECO:0000256" key="6">
    <source>
        <dbReference type="ARBA" id="ARBA00023136"/>
    </source>
</evidence>
<organism evidence="9 10">
    <name type="scientific">Photobacterium andalusiense</name>
    <dbReference type="NCBI Taxonomy" id="2204296"/>
    <lineage>
        <taxon>Bacteria</taxon>
        <taxon>Pseudomonadati</taxon>
        <taxon>Pseudomonadota</taxon>
        <taxon>Gammaproteobacteria</taxon>
        <taxon>Vibrionales</taxon>
        <taxon>Vibrionaceae</taxon>
        <taxon>Photobacterium</taxon>
    </lineage>
</organism>
<evidence type="ECO:0000313" key="9">
    <source>
        <dbReference type="EMBL" id="SMY34990.1"/>
    </source>
</evidence>
<feature type="domain" description="Major facilitator superfamily (MFS) profile" evidence="8">
    <location>
        <begin position="26"/>
        <end position="469"/>
    </location>
</feature>
<accession>A0A1Y6MGT0</accession>
<dbReference type="NCBIfam" id="NF007799">
    <property type="entry name" value="PRK10504.1"/>
    <property type="match status" value="1"/>
</dbReference>
<dbReference type="InterPro" id="IPR036259">
    <property type="entry name" value="MFS_trans_sf"/>
</dbReference>
<keyword evidence="3" id="KW-1003">Cell membrane</keyword>
<dbReference type="Gene3D" id="1.20.1720.10">
    <property type="entry name" value="Multidrug resistance protein D"/>
    <property type="match status" value="1"/>
</dbReference>
<dbReference type="AlphaFoldDB" id="A0A1Y6MGT0"/>
<dbReference type="EMBL" id="FYAJ01000002">
    <property type="protein sequence ID" value="SMY34990.1"/>
    <property type="molecule type" value="Genomic_DNA"/>
</dbReference>
<feature type="transmembrane region" description="Helical" evidence="7">
    <location>
        <begin position="150"/>
        <end position="172"/>
    </location>
</feature>
<gene>
    <name evidence="9" type="primary">hsrA</name>
    <name evidence="9" type="ORF">PAND9192_01658</name>
</gene>
<keyword evidence="5 7" id="KW-1133">Transmembrane helix</keyword>
<evidence type="ECO:0000256" key="2">
    <source>
        <dbReference type="ARBA" id="ARBA00022448"/>
    </source>
</evidence>
<dbReference type="CDD" id="cd17503">
    <property type="entry name" value="MFS_LmrB_MDR_like"/>
    <property type="match status" value="1"/>
</dbReference>
<dbReference type="Gene3D" id="1.20.1250.20">
    <property type="entry name" value="MFS general substrate transporter like domains"/>
    <property type="match status" value="1"/>
</dbReference>
<dbReference type="Pfam" id="PF07690">
    <property type="entry name" value="MFS_1"/>
    <property type="match status" value="1"/>
</dbReference>
<feature type="transmembrane region" description="Helical" evidence="7">
    <location>
        <begin position="280"/>
        <end position="299"/>
    </location>
</feature>
<feature type="transmembrane region" description="Helical" evidence="7">
    <location>
        <begin position="64"/>
        <end position="84"/>
    </location>
</feature>
<evidence type="ECO:0000256" key="1">
    <source>
        <dbReference type="ARBA" id="ARBA00004651"/>
    </source>
</evidence>
<dbReference type="GO" id="GO:0005886">
    <property type="term" value="C:plasma membrane"/>
    <property type="evidence" value="ECO:0007669"/>
    <property type="project" value="UniProtKB-SubCell"/>
</dbReference>
<feature type="transmembrane region" description="Helical" evidence="7">
    <location>
        <begin position="305"/>
        <end position="327"/>
    </location>
</feature>
<evidence type="ECO:0000259" key="8">
    <source>
        <dbReference type="PROSITE" id="PS50850"/>
    </source>
</evidence>
<keyword evidence="6 7" id="KW-0472">Membrane</keyword>
<dbReference type="PROSITE" id="PS50850">
    <property type="entry name" value="MFS"/>
    <property type="match status" value="1"/>
</dbReference>
<evidence type="ECO:0000313" key="10">
    <source>
        <dbReference type="Proteomes" id="UP000195719"/>
    </source>
</evidence>
<dbReference type="Proteomes" id="UP000195719">
    <property type="component" value="Unassembled WGS sequence"/>
</dbReference>
<keyword evidence="4 7" id="KW-0812">Transmembrane</keyword>
<sequence>MRDITITFNEVDMMKVTQSTSQIKWLPWIAGIAFFMQTLDATIINTAIPSLAASLHQSPLNMQLTIISYTLTVAILIPVSGWLADKFGTRVIFLWAVGLFTLGSLACSLSTTLSQLIVARVLQGVGGAMMVPVARLALLRCYPRKDFVRVLNLATMPGLVGPVVGPLLGGLLVTYASWHWIFLINIPVGIIGLWITKRYMPNLTSTTSHFDFLGFILFGFSLIFILGGIELFGNQAVSILFPILTLLVGVLLLIGYGWHAFNNEKALIPLSLFKTRTFKIGIRGNILSRLGTGAIPYLVPLMLQVGMGMSAFYAGCMMVPLALGALFGKSFVEKVLHRFGYRCTLMLATVIIGVITAAFGLVSNQLSIWFAVPLLFGLGIVRATQFTSMNTITLADLNDQNASAGNSALAVTQLLAISLGLAVCSCILKLFNSYGYGDSIAHFHQTFISVGLITIFSALTFLSLKKGDGDNLINK</sequence>
<comment type="subcellular location">
    <subcellularLocation>
        <location evidence="1">Cell membrane</location>
        <topology evidence="1">Multi-pass membrane protein</topology>
    </subcellularLocation>
</comment>
<dbReference type="PANTHER" id="PTHR42718">
    <property type="entry name" value="MAJOR FACILITATOR SUPERFAMILY MULTIDRUG TRANSPORTER MFSC"/>
    <property type="match status" value="1"/>
</dbReference>
<proteinExistence type="predicted"/>
<feature type="transmembrane region" description="Helical" evidence="7">
    <location>
        <begin position="443"/>
        <end position="464"/>
    </location>
</feature>
<evidence type="ECO:0000256" key="4">
    <source>
        <dbReference type="ARBA" id="ARBA00022692"/>
    </source>
</evidence>
<name>A0A1Y6MGT0_9GAMM</name>
<feature type="transmembrane region" description="Helical" evidence="7">
    <location>
        <begin position="212"/>
        <end position="233"/>
    </location>
</feature>
<keyword evidence="2" id="KW-0813">Transport</keyword>
<evidence type="ECO:0000256" key="7">
    <source>
        <dbReference type="SAM" id="Phobius"/>
    </source>
</evidence>
<feature type="transmembrane region" description="Helical" evidence="7">
    <location>
        <begin position="408"/>
        <end position="431"/>
    </location>
</feature>
<feature type="transmembrane region" description="Helical" evidence="7">
    <location>
        <begin position="91"/>
        <end position="111"/>
    </location>
</feature>
<feature type="transmembrane region" description="Helical" evidence="7">
    <location>
        <begin position="25"/>
        <end position="44"/>
    </location>
</feature>
<feature type="transmembrane region" description="Helical" evidence="7">
    <location>
        <begin position="339"/>
        <end position="362"/>
    </location>
</feature>
<protein>
    <submittedName>
        <fullName evidence="9">Putative transport protein HsrA</fullName>
    </submittedName>
</protein>
<evidence type="ECO:0000256" key="3">
    <source>
        <dbReference type="ARBA" id="ARBA00022475"/>
    </source>
</evidence>
<evidence type="ECO:0000256" key="5">
    <source>
        <dbReference type="ARBA" id="ARBA00022989"/>
    </source>
</evidence>
<dbReference type="SUPFAM" id="SSF103473">
    <property type="entry name" value="MFS general substrate transporter"/>
    <property type="match status" value="1"/>
</dbReference>